<dbReference type="SMART" id="SM00025">
    <property type="entry name" value="Pumilio"/>
    <property type="match status" value="4"/>
</dbReference>
<keyword evidence="1" id="KW-0677">Repeat</keyword>
<organism evidence="6 7">
    <name type="scientific">Meloidogyne floridensis</name>
    <dbReference type="NCBI Taxonomy" id="298350"/>
    <lineage>
        <taxon>Eukaryota</taxon>
        <taxon>Metazoa</taxon>
        <taxon>Ecdysozoa</taxon>
        <taxon>Nematoda</taxon>
        <taxon>Chromadorea</taxon>
        <taxon>Rhabditida</taxon>
        <taxon>Tylenchina</taxon>
        <taxon>Tylenchomorpha</taxon>
        <taxon>Tylenchoidea</taxon>
        <taxon>Meloidogynidae</taxon>
        <taxon>Meloidogyninae</taxon>
        <taxon>Meloidogyne</taxon>
    </lineage>
</organism>
<dbReference type="Proteomes" id="UP000887560">
    <property type="component" value="Unplaced"/>
</dbReference>
<keyword evidence="6" id="KW-1185">Reference proteome</keyword>
<evidence type="ECO:0000313" key="7">
    <source>
        <dbReference type="WBParaSite" id="scf7180000424134.g12398"/>
    </source>
</evidence>
<reference evidence="7" key="1">
    <citation type="submission" date="2022-11" db="UniProtKB">
        <authorList>
            <consortium name="WormBaseParasite"/>
        </authorList>
    </citation>
    <scope>IDENTIFICATION</scope>
</reference>
<evidence type="ECO:0000256" key="1">
    <source>
        <dbReference type="ARBA" id="ARBA00022737"/>
    </source>
</evidence>
<feature type="domain" description="PUM-HD" evidence="5">
    <location>
        <begin position="163"/>
        <end position="541"/>
    </location>
</feature>
<dbReference type="InterPro" id="IPR012959">
    <property type="entry name" value="CPL_dom"/>
</dbReference>
<dbReference type="PROSITE" id="PS50302">
    <property type="entry name" value="PUM"/>
    <property type="match status" value="1"/>
</dbReference>
<dbReference type="GO" id="GO:0005730">
    <property type="term" value="C:nucleolus"/>
    <property type="evidence" value="ECO:0007669"/>
    <property type="project" value="TreeGrafter"/>
</dbReference>
<dbReference type="InterPro" id="IPR001313">
    <property type="entry name" value="Pumilio_RNA-bd_rpt"/>
</dbReference>
<dbReference type="InterPro" id="IPR011989">
    <property type="entry name" value="ARM-like"/>
</dbReference>
<dbReference type="WBParaSite" id="scf7180000424134.g12398">
    <property type="protein sequence ID" value="scf7180000424134.g12398"/>
    <property type="gene ID" value="scf7180000424134.g12398"/>
</dbReference>
<accession>A0A915P9L3</accession>
<dbReference type="PROSITE" id="PS50303">
    <property type="entry name" value="PUM_HD"/>
    <property type="match status" value="1"/>
</dbReference>
<feature type="region of interest" description="Disordered" evidence="4">
    <location>
        <begin position="1"/>
        <end position="41"/>
    </location>
</feature>
<dbReference type="PANTHER" id="PTHR13389:SF0">
    <property type="entry name" value="PUMILIO HOMOLOG 3"/>
    <property type="match status" value="1"/>
</dbReference>
<protein>
    <submittedName>
        <fullName evidence="7">PUM-HD domain-containing protein</fullName>
    </submittedName>
</protein>
<dbReference type="Pfam" id="PF08144">
    <property type="entry name" value="CPL"/>
    <property type="match status" value="1"/>
</dbReference>
<evidence type="ECO:0000313" key="6">
    <source>
        <dbReference type="Proteomes" id="UP000887560"/>
    </source>
</evidence>
<evidence type="ECO:0000259" key="5">
    <source>
        <dbReference type="PROSITE" id="PS50303"/>
    </source>
</evidence>
<feature type="repeat" description="Pumilio" evidence="3">
    <location>
        <begin position="228"/>
        <end position="263"/>
    </location>
</feature>
<proteinExistence type="predicted"/>
<evidence type="ECO:0000256" key="3">
    <source>
        <dbReference type="PROSITE-ProRule" id="PRU00317"/>
    </source>
</evidence>
<evidence type="ECO:0000256" key="4">
    <source>
        <dbReference type="SAM" id="MobiDB-lite"/>
    </source>
</evidence>
<dbReference type="InterPro" id="IPR049039">
    <property type="entry name" value="RMD1-3_a_helical_rpt"/>
</dbReference>
<dbReference type="SUPFAM" id="SSF48371">
    <property type="entry name" value="ARM repeat"/>
    <property type="match status" value="1"/>
</dbReference>
<evidence type="ECO:0000256" key="2">
    <source>
        <dbReference type="ARBA" id="ARBA00022884"/>
    </source>
</evidence>
<dbReference type="Pfam" id="PF21033">
    <property type="entry name" value="RMD1-3"/>
    <property type="match status" value="1"/>
</dbReference>
<dbReference type="GO" id="GO:0006417">
    <property type="term" value="P:regulation of translation"/>
    <property type="evidence" value="ECO:0007669"/>
    <property type="project" value="TreeGrafter"/>
</dbReference>
<dbReference type="Gene3D" id="1.25.40.10">
    <property type="entry name" value="Tetratricopeptide repeat domain"/>
    <property type="match status" value="1"/>
</dbReference>
<dbReference type="InterPro" id="IPR033133">
    <property type="entry name" value="PUM-HD"/>
</dbReference>
<dbReference type="GO" id="GO:0003729">
    <property type="term" value="F:mRNA binding"/>
    <property type="evidence" value="ECO:0007669"/>
    <property type="project" value="TreeGrafter"/>
</dbReference>
<keyword evidence="2" id="KW-0694">RNA-binding</keyword>
<dbReference type="AlphaFoldDB" id="A0A915P9L3"/>
<dbReference type="PANTHER" id="PTHR13389">
    <property type="entry name" value="PUMILIO HOMOLOG 3"/>
    <property type="match status" value="1"/>
</dbReference>
<dbReference type="SUPFAM" id="SSF48452">
    <property type="entry name" value="TPR-like"/>
    <property type="match status" value="1"/>
</dbReference>
<dbReference type="InterPro" id="IPR040059">
    <property type="entry name" value="PUM3"/>
</dbReference>
<dbReference type="InterPro" id="IPR011990">
    <property type="entry name" value="TPR-like_helical_dom_sf"/>
</dbReference>
<sequence length="962" mass="110848">MAIRTIGIKRPSSDDTETVKKRKRVSFSKNIDESTEQQAKDEDLSVNGHLVPKPKKGILKKKVLANANGCLQIKEKSSDFLENDILDSKDGQELNNFEGKRNVSIRKRRLQPPKTSNNKFRHKRVIRVKQSTKEILMKMTKKERKQFIRELEKKNKPNYELMMKAKLLWETIRSTKVSKEKRSHCISELMDLCQGKFAALAFSHATSRVVQCLLKLKKSDIRDQIFEELKTQFLQLAMSQFGKFLVLKLLKYGTKEQRTQIISSLKGNYVRLYKSLFSASLVNEIYSEWGNAKQYRQLVSEFYGPEFAILLENSDNSFPASIDEIATQTPDKMAEILQNLEKLLDRAVLKVPMLKLSITHKLLYDFLRYCSDEQRNSLIESLKDFLPEICHTHEGSYAALLCVWNSTPEQRTSIVKSFTGLAISACKDNFVQRVLFGIFDCVDDTNLVNKIIIKEIANNIADLIYDKHGVIVLHYLVHPRDPHVIAKSLQNILQQGDSNPHTKLDKSSRYLNLFECVKPALLTFMKANMREMITNKISAVLILDTLDVNSPSSPFKRNIDINDLSACFKEIAQIATDEFIPHCVDKERPLHIIAGGCARFVFRKLLKNDRLREEEEEKLSFYLMSILKRENLQSWTGMDCGCYTLIEIIESGSDYARKTLKLALDGNNNLKNSSLQGAKKLLVELNKIEESNCDILPSDTDEIEEINEVQVENSNGKRKNNLKRMRIFHKVLLFNNFAPHKLRFHSIARPAFFKYYQQQQKKFSNIFLGFGGTGLLSISWFTSSKKDNDEKNDANVDKIIRDADILYNAYLIDNAYGILRRYRSSENSELLWRLARVICEQGKQSKNVEEKNRLFREAFEIIEKALKCEPAKGSFGTHKWYAILLNIVSELDGDKAQLSKAVEVRNHFERALELDPLDATTWHSLGVWHYSFANLSTSQRFLAGIFYSRPPNSTYVEALRHF</sequence>
<dbReference type="InterPro" id="IPR016024">
    <property type="entry name" value="ARM-type_fold"/>
</dbReference>
<dbReference type="Gene3D" id="1.25.10.10">
    <property type="entry name" value="Leucine-rich Repeat Variant"/>
    <property type="match status" value="2"/>
</dbReference>
<name>A0A915P9L3_9BILA</name>